<feature type="compositionally biased region" description="Polar residues" evidence="2">
    <location>
        <begin position="602"/>
        <end position="615"/>
    </location>
</feature>
<gene>
    <name evidence="4" type="ORF">C3L33_13137</name>
</gene>
<dbReference type="GO" id="GO:0008270">
    <property type="term" value="F:zinc ion binding"/>
    <property type="evidence" value="ECO:0007669"/>
    <property type="project" value="UniProtKB-KW"/>
</dbReference>
<evidence type="ECO:0000313" key="5">
    <source>
        <dbReference type="Proteomes" id="UP000428333"/>
    </source>
</evidence>
<comment type="caution">
    <text evidence="4">The sequence shown here is derived from an EMBL/GenBank/DDBJ whole genome shotgun (WGS) entry which is preliminary data.</text>
</comment>
<evidence type="ECO:0000256" key="1">
    <source>
        <dbReference type="PROSITE-ProRule" id="PRU00047"/>
    </source>
</evidence>
<dbReference type="OrthoDB" id="10422554at2759"/>
<dbReference type="GO" id="GO:0003676">
    <property type="term" value="F:nucleic acid binding"/>
    <property type="evidence" value="ECO:0007669"/>
    <property type="project" value="InterPro"/>
</dbReference>
<name>A0A6A4L5Q6_9ERIC</name>
<dbReference type="Proteomes" id="UP000428333">
    <property type="component" value="Linkage Group LG08"/>
</dbReference>
<dbReference type="InterPro" id="IPR001878">
    <property type="entry name" value="Znf_CCHC"/>
</dbReference>
<accession>A0A6A4L5Q6</accession>
<feature type="compositionally biased region" description="Pro residues" evidence="2">
    <location>
        <begin position="309"/>
        <end position="319"/>
    </location>
</feature>
<evidence type="ECO:0000256" key="2">
    <source>
        <dbReference type="SAM" id="MobiDB-lite"/>
    </source>
</evidence>
<keyword evidence="1" id="KW-0862">Zinc</keyword>
<feature type="region of interest" description="Disordered" evidence="2">
    <location>
        <begin position="395"/>
        <end position="476"/>
    </location>
</feature>
<dbReference type="PANTHER" id="PTHR31286:SF99">
    <property type="entry name" value="DUF4283 DOMAIN-CONTAINING PROTEIN"/>
    <property type="match status" value="1"/>
</dbReference>
<dbReference type="InterPro" id="IPR040256">
    <property type="entry name" value="At4g02000-like"/>
</dbReference>
<protein>
    <recommendedName>
        <fullName evidence="3">CCHC-type domain-containing protein</fullName>
    </recommendedName>
</protein>
<feature type="compositionally biased region" description="Polar residues" evidence="2">
    <location>
        <begin position="562"/>
        <end position="581"/>
    </location>
</feature>
<feature type="non-terminal residue" evidence="4">
    <location>
        <position position="1"/>
    </location>
</feature>
<feature type="compositionally biased region" description="Low complexity" evidence="2">
    <location>
        <begin position="399"/>
        <end position="423"/>
    </location>
</feature>
<feature type="region of interest" description="Disordered" evidence="2">
    <location>
        <begin position="249"/>
        <end position="319"/>
    </location>
</feature>
<evidence type="ECO:0000259" key="3">
    <source>
        <dbReference type="PROSITE" id="PS50158"/>
    </source>
</evidence>
<feature type="compositionally biased region" description="Polar residues" evidence="2">
    <location>
        <begin position="294"/>
        <end position="307"/>
    </location>
</feature>
<sequence length="682" mass="73285">MKDIETEKGTTPPSFKDALLSVGTTTAQVEEVSEILEHHDSAPEVDEDGIPTISITNEDLDRIRKPWSHSIIIRVIGRSFGHDYLSSKLQTLWKPSDKMTCLDLGDHFVLIRFQSPRDMIKVLNEGPWFIGPHYITVRKWEPEFDTSKAKISTSVIWVRLPGLPIEFYDKDMLLKIGAKIVDLSSSLTSKVKVGNHVQKVSYEGIPSICFKCGHSGHKLQHCPPVSLVTQSPPPSQDAKFGEWMLVTSKNKGKSKPNPPPSETLKPVKGSAQNRWQRRDLRNPRVEETRVHNPNGASSSSQFPTIPVSSPKPTPAIPSPEIPCPVTILQPLTSPTLPLITLTPAPTSETVVLSSDTIPPVIASPLNLCSETLFSPNGSLSLPDIQKQSLQSTLCNPQKISSSSSPPCSISPTSSIVSSTIPSSLNHDPTHQPPLALSQSPQALEKSPQRASIPFPRTSDSFQNFSPGKSLPPGLVPPPQPVCDTAVGALPPIHSTSPRSCMGVLGGSPGRSLGKHLPLLPNPCSPISPLPGSGNLPFEPLHLLRRSSSTIHPTEPDFHPCHSTVTEQHSLSEPNPCGNPSSSDPPPQDGIPLPRGHPEGVSNPGTAGCGSSSDSVENPKPTLRLSRVLKPARVRSTSTPSIAKPSLLGSRTKRSRAVPLGGGAKPTSLLPQQCLNENLNVEL</sequence>
<dbReference type="AlphaFoldDB" id="A0A6A4L5Q6"/>
<dbReference type="PROSITE" id="PS50158">
    <property type="entry name" value="ZF_CCHC"/>
    <property type="match status" value="1"/>
</dbReference>
<dbReference type="Pfam" id="PF14111">
    <property type="entry name" value="DUF4283"/>
    <property type="match status" value="1"/>
</dbReference>
<feature type="domain" description="CCHC-type" evidence="3">
    <location>
        <begin position="209"/>
        <end position="223"/>
    </location>
</feature>
<keyword evidence="5" id="KW-1185">Reference proteome</keyword>
<dbReference type="PANTHER" id="PTHR31286">
    <property type="entry name" value="GLYCINE-RICH CELL WALL STRUCTURAL PROTEIN 1.8-LIKE"/>
    <property type="match status" value="1"/>
</dbReference>
<dbReference type="EMBL" id="QEFC01002089">
    <property type="protein sequence ID" value="KAE9454933.1"/>
    <property type="molecule type" value="Genomic_DNA"/>
</dbReference>
<keyword evidence="1" id="KW-0863">Zinc-finger</keyword>
<evidence type="ECO:0000313" key="4">
    <source>
        <dbReference type="EMBL" id="KAE9454933.1"/>
    </source>
</evidence>
<feature type="region of interest" description="Disordered" evidence="2">
    <location>
        <begin position="549"/>
        <end position="665"/>
    </location>
</feature>
<organism evidence="4 5">
    <name type="scientific">Rhododendron williamsianum</name>
    <dbReference type="NCBI Taxonomy" id="262921"/>
    <lineage>
        <taxon>Eukaryota</taxon>
        <taxon>Viridiplantae</taxon>
        <taxon>Streptophyta</taxon>
        <taxon>Embryophyta</taxon>
        <taxon>Tracheophyta</taxon>
        <taxon>Spermatophyta</taxon>
        <taxon>Magnoliopsida</taxon>
        <taxon>eudicotyledons</taxon>
        <taxon>Gunneridae</taxon>
        <taxon>Pentapetalae</taxon>
        <taxon>asterids</taxon>
        <taxon>Ericales</taxon>
        <taxon>Ericaceae</taxon>
        <taxon>Ericoideae</taxon>
        <taxon>Rhodoreae</taxon>
        <taxon>Rhododendron</taxon>
    </lineage>
</organism>
<dbReference type="InterPro" id="IPR025558">
    <property type="entry name" value="DUF4283"/>
</dbReference>
<reference evidence="4 5" key="1">
    <citation type="journal article" date="2019" name="Genome Biol. Evol.">
        <title>The Rhododendron genome and chromosomal organization provide insight into shared whole-genome duplications across the heath family (Ericaceae).</title>
        <authorList>
            <person name="Soza V.L."/>
            <person name="Lindsley D."/>
            <person name="Waalkes A."/>
            <person name="Ramage E."/>
            <person name="Patwardhan R.P."/>
            <person name="Burton J.N."/>
            <person name="Adey A."/>
            <person name="Kumar A."/>
            <person name="Qiu R."/>
            <person name="Shendure J."/>
            <person name="Hall B."/>
        </authorList>
    </citation>
    <scope>NUCLEOTIDE SEQUENCE [LARGE SCALE GENOMIC DNA]</scope>
    <source>
        <strain evidence="4">RSF 1966-606</strain>
    </source>
</reference>
<feature type="compositionally biased region" description="Basic and acidic residues" evidence="2">
    <location>
        <begin position="276"/>
        <end position="290"/>
    </location>
</feature>
<keyword evidence="1" id="KW-0479">Metal-binding</keyword>
<proteinExistence type="predicted"/>